<dbReference type="InterPro" id="IPR009057">
    <property type="entry name" value="Homeodomain-like_sf"/>
</dbReference>
<comment type="caution">
    <text evidence="1">The sequence shown here is derived from an EMBL/GenBank/DDBJ whole genome shotgun (WGS) entry which is preliminary data.</text>
</comment>
<dbReference type="RefSeq" id="WP_135836950.1">
    <property type="nucleotide sequence ID" value="NZ_SRPE01000017.1"/>
</dbReference>
<organism evidence="1 2">
    <name type="scientific">Empedobacter tilapiae</name>
    <dbReference type="NCBI Taxonomy" id="2491114"/>
    <lineage>
        <taxon>Bacteria</taxon>
        <taxon>Pseudomonadati</taxon>
        <taxon>Bacteroidota</taxon>
        <taxon>Flavobacteriia</taxon>
        <taxon>Flavobacteriales</taxon>
        <taxon>Weeksellaceae</taxon>
        <taxon>Empedobacter</taxon>
    </lineage>
</organism>
<dbReference type="OrthoDB" id="799937at2"/>
<dbReference type="AlphaFoldDB" id="A0A4Z1BBK2"/>
<gene>
    <name evidence="1" type="ORF">E4J94_16860</name>
</gene>
<keyword evidence="2" id="KW-1185">Reference proteome</keyword>
<dbReference type="SUPFAM" id="SSF46689">
    <property type="entry name" value="Homeodomain-like"/>
    <property type="match status" value="1"/>
</dbReference>
<accession>A0A4Z1BBK2</accession>
<evidence type="ECO:0000313" key="1">
    <source>
        <dbReference type="EMBL" id="TGN21872.1"/>
    </source>
</evidence>
<name>A0A4Z1BBK2_9FLAO</name>
<protein>
    <submittedName>
        <fullName evidence="1">Transposase</fullName>
    </submittedName>
</protein>
<dbReference type="EMBL" id="SRPE01000017">
    <property type="protein sequence ID" value="TGN21872.1"/>
    <property type="molecule type" value="Genomic_DNA"/>
</dbReference>
<dbReference type="Gene3D" id="1.10.10.60">
    <property type="entry name" value="Homeodomain-like"/>
    <property type="match status" value="1"/>
</dbReference>
<dbReference type="Proteomes" id="UP000297998">
    <property type="component" value="Unassembled WGS sequence"/>
</dbReference>
<proteinExistence type="predicted"/>
<reference evidence="1 2" key="1">
    <citation type="submission" date="2019-03" db="EMBL/GenBank/DDBJ databases">
        <title>Empedobacter tilapiae sp. nov., isolated from an intestine of Nile tilapia Oreochromis niloticus.</title>
        <authorList>
            <person name="Kim Y.-O."/>
            <person name="Yoon J.-H."/>
        </authorList>
    </citation>
    <scope>NUCLEOTIDE SEQUENCE [LARGE SCALE GENOMIC DNA]</scope>
    <source>
        <strain evidence="1 2">MRS2</strain>
    </source>
</reference>
<sequence>MSNYKEIHVGTLINQAVTDEGVETPRICNFFQCSEEEIKQMYQSKSLDSEILLKWSKLLEYDFFRIYSQHLILYAPVSAKNKEHKTINQLSLPRFRKNIYTKEIIDFILEQLHSGEMTKNEIVERYRIPKTTLYKWLSKHKNS</sequence>
<evidence type="ECO:0000313" key="2">
    <source>
        <dbReference type="Proteomes" id="UP000297998"/>
    </source>
</evidence>